<comment type="caution">
    <text evidence="1">The sequence shown here is derived from an EMBL/GenBank/DDBJ whole genome shotgun (WGS) entry which is preliminary data.</text>
</comment>
<protein>
    <submittedName>
        <fullName evidence="1">Uncharacterized protein</fullName>
    </submittedName>
</protein>
<name>A0A3S1CES0_ELYCH</name>
<evidence type="ECO:0000313" key="1">
    <source>
        <dbReference type="EMBL" id="RUS90690.1"/>
    </source>
</evidence>
<dbReference type="Proteomes" id="UP000271974">
    <property type="component" value="Unassembled WGS sequence"/>
</dbReference>
<evidence type="ECO:0000313" key="2">
    <source>
        <dbReference type="Proteomes" id="UP000271974"/>
    </source>
</evidence>
<gene>
    <name evidence="1" type="ORF">EGW08_001590</name>
</gene>
<proteinExistence type="predicted"/>
<dbReference type="EMBL" id="RQTK01000027">
    <property type="protein sequence ID" value="RUS90690.1"/>
    <property type="molecule type" value="Genomic_DNA"/>
</dbReference>
<organism evidence="1 2">
    <name type="scientific">Elysia chlorotica</name>
    <name type="common">Eastern emerald elysia</name>
    <name type="synonym">Sea slug</name>
    <dbReference type="NCBI Taxonomy" id="188477"/>
    <lineage>
        <taxon>Eukaryota</taxon>
        <taxon>Metazoa</taxon>
        <taxon>Spiralia</taxon>
        <taxon>Lophotrochozoa</taxon>
        <taxon>Mollusca</taxon>
        <taxon>Gastropoda</taxon>
        <taxon>Heterobranchia</taxon>
        <taxon>Euthyneura</taxon>
        <taxon>Panpulmonata</taxon>
        <taxon>Sacoglossa</taxon>
        <taxon>Placobranchoidea</taxon>
        <taxon>Plakobranchidae</taxon>
        <taxon>Elysia</taxon>
    </lineage>
</organism>
<accession>A0A3S1CES0</accession>
<dbReference type="AlphaFoldDB" id="A0A3S1CES0"/>
<sequence>MVGGREIRLLAQLSSPQYVKSDEGLRCGLLPKIPHKPTADVLNCRKLGPGNRLQRMNKTVGHTTRQRIARGFAPHLPAIVRSVTGYQGPGMPVIRAGLAWGGGSGVQVKGCRGCSIVGGAQSADRAGQSRTANRIGLPALDLRGADMDLGHWLAAPSCGRPIQGDSTAVVRFRLDTPDRKLRNRGEDVRVVGLAALSGKVAKHVISQAVDPEPVGVWARASYPQLPRDVLRMSCWTRQVTCSNSSLASGQYQTPRNHVRVPDRTVTNDIIVQLADAAAVGDIYVKAVTSQNLGRRMERRHAECARTAKPDVANNADFPLGTHHRQ</sequence>
<keyword evidence="2" id="KW-1185">Reference proteome</keyword>
<reference evidence="1 2" key="1">
    <citation type="submission" date="2019-01" db="EMBL/GenBank/DDBJ databases">
        <title>A draft genome assembly of the solar-powered sea slug Elysia chlorotica.</title>
        <authorList>
            <person name="Cai H."/>
            <person name="Li Q."/>
            <person name="Fang X."/>
            <person name="Li J."/>
            <person name="Curtis N.E."/>
            <person name="Altenburger A."/>
            <person name="Shibata T."/>
            <person name="Feng M."/>
            <person name="Maeda T."/>
            <person name="Schwartz J.A."/>
            <person name="Shigenobu S."/>
            <person name="Lundholm N."/>
            <person name="Nishiyama T."/>
            <person name="Yang H."/>
            <person name="Hasebe M."/>
            <person name="Li S."/>
            <person name="Pierce S.K."/>
            <person name="Wang J."/>
        </authorList>
    </citation>
    <scope>NUCLEOTIDE SEQUENCE [LARGE SCALE GENOMIC DNA]</scope>
    <source>
        <strain evidence="1">EC2010</strain>
        <tissue evidence="1">Whole organism of an adult</tissue>
    </source>
</reference>